<dbReference type="InterPro" id="IPR007891">
    <property type="entry name" value="CHASE3"/>
</dbReference>
<keyword evidence="2 6" id="KW-0812">Transmembrane</keyword>
<dbReference type="GO" id="GO:0016301">
    <property type="term" value="F:kinase activity"/>
    <property type="evidence" value="ECO:0007669"/>
    <property type="project" value="UniProtKB-KW"/>
</dbReference>
<dbReference type="PROSITE" id="PS50885">
    <property type="entry name" value="HAMP"/>
    <property type="match status" value="1"/>
</dbReference>
<dbReference type="GO" id="GO:0016020">
    <property type="term" value="C:membrane"/>
    <property type="evidence" value="ECO:0007669"/>
    <property type="project" value="InterPro"/>
</dbReference>
<dbReference type="OrthoDB" id="9808408at2"/>
<keyword evidence="6" id="KW-0472">Membrane</keyword>
<evidence type="ECO:0000256" key="4">
    <source>
        <dbReference type="ARBA" id="ARBA00022989"/>
    </source>
</evidence>
<dbReference type="Pfam" id="PF00672">
    <property type="entry name" value="HAMP"/>
    <property type="match status" value="1"/>
</dbReference>
<dbReference type="Pfam" id="PF05227">
    <property type="entry name" value="CHASE3"/>
    <property type="match status" value="1"/>
</dbReference>
<evidence type="ECO:0000259" key="7">
    <source>
        <dbReference type="PROSITE" id="PS50885"/>
    </source>
</evidence>
<sequence length="557" mass="60564">MITKVRIKRSRLSFSAIFLLAGLLLSVAALVNASAIFAAVSNEANVANSSLKFFHPAENAEAQLLIGYLNQETGLRGYVLTGDTSFLAPFVSGTKQVTAAYKILDSALGPYGLLDKQLHAVQLAGTSWEISATLHEIVPSLEESGLKSAIQASLQSDQATFDALRNRIATLNSSTITTEDTLRNAATVALDDLRTTVAVAAIVSLVIILTLGTMFWLMIITPMRKLQSEADTVANGNLSTPVSLHGVREIESLSNSIESMRQGILKELDIQRKTALLDAQFRERREVAEAIHDNPLQLLAAAKLRLQMGGYGVEQLSSDPVVSLIDRATEWMRNMIATLYPPGLARSDFEQAVKEHISSLELGTESRINAVVELSELKNRDSHSEPTLLLGFRCVQEFASNALKGSRGGPIDLSVVASKSEMTIHSVNQVSEPDIANLKSMAQHLIGNGPRRHSQAGHLGIPLLVDSIESIGGQLSMQLIFKTEKDLRKETLFERQIQWNIATKHPIEEDRDNAPEMTLVEIIESMGDLKGTFISFRATIPLLGDGTLTNVAPVLSN</sequence>
<dbReference type="PANTHER" id="PTHR24421">
    <property type="entry name" value="NITRATE/NITRITE SENSOR PROTEIN NARX-RELATED"/>
    <property type="match status" value="1"/>
</dbReference>
<dbReference type="SMART" id="SM00304">
    <property type="entry name" value="HAMP"/>
    <property type="match status" value="1"/>
</dbReference>
<keyword evidence="5" id="KW-0902">Two-component regulatory system</keyword>
<dbReference type="AlphaFoldDB" id="A0A0D8HEE7"/>
<dbReference type="SUPFAM" id="SSF158472">
    <property type="entry name" value="HAMP domain-like"/>
    <property type="match status" value="1"/>
</dbReference>
<evidence type="ECO:0000313" key="8">
    <source>
        <dbReference type="EMBL" id="KJF16177.1"/>
    </source>
</evidence>
<gene>
    <name evidence="8" type="ORF">AXFE_29780</name>
</gene>
<dbReference type="EMBL" id="JXYS01000095">
    <property type="protein sequence ID" value="KJF16177.1"/>
    <property type="molecule type" value="Genomic_DNA"/>
</dbReference>
<keyword evidence="9" id="KW-1185">Reference proteome</keyword>
<keyword evidence="1" id="KW-0808">Transferase</keyword>
<dbReference type="RefSeq" id="WP_052606651.1">
    <property type="nucleotide sequence ID" value="NZ_JXYS01000095.1"/>
</dbReference>
<evidence type="ECO:0000256" key="6">
    <source>
        <dbReference type="SAM" id="Phobius"/>
    </source>
</evidence>
<evidence type="ECO:0000256" key="2">
    <source>
        <dbReference type="ARBA" id="ARBA00022692"/>
    </source>
</evidence>
<evidence type="ECO:0000313" key="9">
    <source>
        <dbReference type="Proteomes" id="UP000032360"/>
    </source>
</evidence>
<evidence type="ECO:0000256" key="3">
    <source>
        <dbReference type="ARBA" id="ARBA00022777"/>
    </source>
</evidence>
<reference evidence="8 9" key="1">
    <citation type="submission" date="2015-01" db="EMBL/GenBank/DDBJ databases">
        <title>Draft genome of the acidophilic iron oxidizer Acidithrix ferrooxidans strain Py-F3.</title>
        <authorList>
            <person name="Poehlein A."/>
            <person name="Eisen S."/>
            <person name="Schloemann M."/>
            <person name="Johnson B.D."/>
            <person name="Daniel R."/>
            <person name="Muehling M."/>
        </authorList>
    </citation>
    <scope>NUCLEOTIDE SEQUENCE [LARGE SCALE GENOMIC DNA]</scope>
    <source>
        <strain evidence="8 9">Py-F3</strain>
    </source>
</reference>
<feature type="domain" description="HAMP" evidence="7">
    <location>
        <begin position="217"/>
        <end position="269"/>
    </location>
</feature>
<accession>A0A0D8HEE7</accession>
<evidence type="ECO:0000256" key="1">
    <source>
        <dbReference type="ARBA" id="ARBA00022679"/>
    </source>
</evidence>
<dbReference type="Gene3D" id="6.10.340.10">
    <property type="match status" value="1"/>
</dbReference>
<dbReference type="STRING" id="1280514.AXFE_29780"/>
<organism evidence="8 9">
    <name type="scientific">Acidithrix ferrooxidans</name>
    <dbReference type="NCBI Taxonomy" id="1280514"/>
    <lineage>
        <taxon>Bacteria</taxon>
        <taxon>Bacillati</taxon>
        <taxon>Actinomycetota</taxon>
        <taxon>Acidimicrobiia</taxon>
        <taxon>Acidimicrobiales</taxon>
        <taxon>Acidimicrobiaceae</taxon>
        <taxon>Acidithrix</taxon>
    </lineage>
</organism>
<evidence type="ECO:0000256" key="5">
    <source>
        <dbReference type="ARBA" id="ARBA00023012"/>
    </source>
</evidence>
<dbReference type="Proteomes" id="UP000032360">
    <property type="component" value="Unassembled WGS sequence"/>
</dbReference>
<keyword evidence="3" id="KW-0418">Kinase</keyword>
<dbReference type="GO" id="GO:0000160">
    <property type="term" value="P:phosphorelay signal transduction system"/>
    <property type="evidence" value="ECO:0007669"/>
    <property type="project" value="UniProtKB-KW"/>
</dbReference>
<protein>
    <submittedName>
        <fullName evidence="8">Methyl-accepting protein IV</fullName>
    </submittedName>
</protein>
<proteinExistence type="predicted"/>
<dbReference type="InterPro" id="IPR003660">
    <property type="entry name" value="HAMP_dom"/>
</dbReference>
<name>A0A0D8HEE7_9ACTN</name>
<comment type="caution">
    <text evidence="8">The sequence shown here is derived from an EMBL/GenBank/DDBJ whole genome shotgun (WGS) entry which is preliminary data.</text>
</comment>
<dbReference type="InterPro" id="IPR050482">
    <property type="entry name" value="Sensor_HK_TwoCompSys"/>
</dbReference>
<keyword evidence="4 6" id="KW-1133">Transmembrane helix</keyword>
<dbReference type="CDD" id="cd06225">
    <property type="entry name" value="HAMP"/>
    <property type="match status" value="1"/>
</dbReference>
<feature type="transmembrane region" description="Helical" evidence="6">
    <location>
        <begin position="197"/>
        <end position="219"/>
    </location>
</feature>